<reference evidence="2" key="1">
    <citation type="submission" date="2021-01" db="EMBL/GenBank/DDBJ databases">
        <authorList>
            <consortium name="Aspergillus puulaauensis MK2 genome sequencing consortium"/>
            <person name="Kazuki M."/>
            <person name="Futagami T."/>
        </authorList>
    </citation>
    <scope>NUCLEOTIDE SEQUENCE</scope>
    <source>
        <strain evidence="2">MK2</strain>
    </source>
</reference>
<evidence type="ECO:0000313" key="3">
    <source>
        <dbReference type="Proteomes" id="UP000654913"/>
    </source>
</evidence>
<dbReference type="RefSeq" id="XP_041557094.1">
    <property type="nucleotide sequence ID" value="XM_041704516.1"/>
</dbReference>
<dbReference type="InterPro" id="IPR029069">
    <property type="entry name" value="HotDog_dom_sf"/>
</dbReference>
<dbReference type="EMBL" id="AP024446">
    <property type="protein sequence ID" value="BCS24900.1"/>
    <property type="molecule type" value="Genomic_DNA"/>
</dbReference>
<dbReference type="GeneID" id="64974905"/>
<feature type="region of interest" description="Disordered" evidence="1">
    <location>
        <begin position="133"/>
        <end position="154"/>
    </location>
</feature>
<dbReference type="AlphaFoldDB" id="A0A7R7XNW0"/>
<proteinExistence type="predicted"/>
<dbReference type="KEGG" id="apuu:APUU_41344A"/>
<feature type="compositionally biased region" description="Low complexity" evidence="1">
    <location>
        <begin position="136"/>
        <end position="147"/>
    </location>
</feature>
<evidence type="ECO:0000256" key="1">
    <source>
        <dbReference type="SAM" id="MobiDB-lite"/>
    </source>
</evidence>
<feature type="region of interest" description="Disordered" evidence="1">
    <location>
        <begin position="268"/>
        <end position="303"/>
    </location>
</feature>
<organism evidence="2 3">
    <name type="scientific">Aspergillus puulaauensis</name>
    <dbReference type="NCBI Taxonomy" id="1220207"/>
    <lineage>
        <taxon>Eukaryota</taxon>
        <taxon>Fungi</taxon>
        <taxon>Dikarya</taxon>
        <taxon>Ascomycota</taxon>
        <taxon>Pezizomycotina</taxon>
        <taxon>Eurotiomycetes</taxon>
        <taxon>Eurotiomycetidae</taxon>
        <taxon>Eurotiales</taxon>
        <taxon>Aspergillaceae</taxon>
        <taxon>Aspergillus</taxon>
    </lineage>
</organism>
<dbReference type="GO" id="GO:0005739">
    <property type="term" value="C:mitochondrion"/>
    <property type="evidence" value="ECO:0007669"/>
    <property type="project" value="TreeGrafter"/>
</dbReference>
<protein>
    <recommendedName>
        <fullName evidence="4">N-terminal of MaoC-like dehydratase domain-containing protein</fullName>
    </recommendedName>
</protein>
<feature type="compositionally biased region" description="Low complexity" evidence="1">
    <location>
        <begin position="290"/>
        <end position="299"/>
    </location>
</feature>
<dbReference type="Proteomes" id="UP000654913">
    <property type="component" value="Chromosome 4"/>
</dbReference>
<gene>
    <name evidence="2" type="ORF">APUU_41344A</name>
</gene>
<evidence type="ECO:0008006" key="4">
    <source>
        <dbReference type="Google" id="ProtNLM"/>
    </source>
</evidence>
<dbReference type="InterPro" id="IPR052741">
    <property type="entry name" value="Mitochondrial_HTD2"/>
</dbReference>
<keyword evidence="3" id="KW-1185">Reference proteome</keyword>
<dbReference type="GO" id="GO:0019171">
    <property type="term" value="F:(3R)-hydroxyacyl-[acyl-carrier-protein] dehydratase activity"/>
    <property type="evidence" value="ECO:0007669"/>
    <property type="project" value="TreeGrafter"/>
</dbReference>
<sequence length="424" mass="46132">MVSSGLGTAYPRLREGFIGVPADTHHLITGFDLDNSQSHGRNPKREDQLNTIAITMLLSTPATRWTTRSLLTTRLFHLRFSSSTSDASASTIATSFLSRFQSLGPQTRTQPLDANQLRLLSLTLNRPSLFPASPHLSSTTTLNDTSTADVEPAPGTPVPAGYHLVYFTPAFLENELGADGTDSSYNPAHPFTRRMWAGGEVSWPRQNGKPNPLRVGDNVTETTRVLSAEPKIVRKTGEEMIVVGVEKEFSNAQGVAVVDRRDWVFRKALPTPTGTGTAQNLPPPSPPSTHPASAATSSSGLTHTRTLRQTAVTLFRFSALTFNPHKIHYSLPWARDVEGHRDIVVHGPLNLISILDLWRDLRGGGDSENLDVVLPEKISYRATSPLYAEDEYRIVLTEGADKKSAVEIITPAGNVGMKAEIAGV</sequence>
<dbReference type="PANTHER" id="PTHR28152:SF2">
    <property type="entry name" value="N-TERMINAL OF MAOC-LIKE DEHYDRATASE DOMAIN-CONTAINING PROTEIN"/>
    <property type="match status" value="1"/>
</dbReference>
<dbReference type="PANTHER" id="PTHR28152">
    <property type="entry name" value="HYDROXYACYL-THIOESTER DEHYDRATASE TYPE 2, MITOCHONDRIAL"/>
    <property type="match status" value="1"/>
</dbReference>
<dbReference type="FunFam" id="3.10.129.10:FF:000103">
    <property type="entry name" value="WGS project CABT00000000 data, contig 2.1"/>
    <property type="match status" value="1"/>
</dbReference>
<dbReference type="SUPFAM" id="SSF54637">
    <property type="entry name" value="Thioesterase/thiol ester dehydrase-isomerase"/>
    <property type="match status" value="1"/>
</dbReference>
<name>A0A7R7XNW0_9EURO</name>
<dbReference type="Gene3D" id="3.10.129.10">
    <property type="entry name" value="Hotdog Thioesterase"/>
    <property type="match status" value="1"/>
</dbReference>
<accession>A0A7R7XNW0</accession>
<reference evidence="2" key="2">
    <citation type="submission" date="2021-02" db="EMBL/GenBank/DDBJ databases">
        <title>Aspergillus puulaauensis MK2 genome sequence.</title>
        <authorList>
            <person name="Futagami T."/>
            <person name="Mori K."/>
            <person name="Kadooka C."/>
            <person name="Tanaka T."/>
        </authorList>
    </citation>
    <scope>NUCLEOTIDE SEQUENCE</scope>
    <source>
        <strain evidence="2">MK2</strain>
    </source>
</reference>
<evidence type="ECO:0000313" key="2">
    <source>
        <dbReference type="EMBL" id="BCS24900.1"/>
    </source>
</evidence>
<dbReference type="OrthoDB" id="3257538at2759"/>